<evidence type="ECO:0000256" key="5">
    <source>
        <dbReference type="ARBA" id="ARBA00022525"/>
    </source>
</evidence>
<evidence type="ECO:0000256" key="2">
    <source>
        <dbReference type="ARBA" id="ARBA00004589"/>
    </source>
</evidence>
<feature type="transmembrane region" description="Helical" evidence="16">
    <location>
        <begin position="215"/>
        <end position="248"/>
    </location>
</feature>
<comment type="similarity">
    <text evidence="13">Belongs to the SAT4 family.</text>
</comment>
<keyword evidence="7 16" id="KW-0812">Transmembrane</keyword>
<name>A0A9P9A8G2_9PEZI</name>
<dbReference type="SMART" id="SM00747">
    <property type="entry name" value="CFEM"/>
    <property type="match status" value="1"/>
</dbReference>
<dbReference type="InterPro" id="IPR049326">
    <property type="entry name" value="Rhodopsin_dom_fungi"/>
</dbReference>
<evidence type="ECO:0000313" key="20">
    <source>
        <dbReference type="Proteomes" id="UP000770015"/>
    </source>
</evidence>
<accession>A0A9P9A8G2</accession>
<keyword evidence="20" id="KW-1185">Reference proteome</keyword>
<evidence type="ECO:0000256" key="9">
    <source>
        <dbReference type="ARBA" id="ARBA00022989"/>
    </source>
</evidence>
<evidence type="ECO:0000256" key="7">
    <source>
        <dbReference type="ARBA" id="ARBA00022692"/>
    </source>
</evidence>
<feature type="transmembrane region" description="Helical" evidence="16">
    <location>
        <begin position="260"/>
        <end position="284"/>
    </location>
</feature>
<dbReference type="Pfam" id="PF05730">
    <property type="entry name" value="CFEM"/>
    <property type="match status" value="1"/>
</dbReference>
<feature type="region of interest" description="Disordered" evidence="15">
    <location>
        <begin position="401"/>
        <end position="428"/>
    </location>
</feature>
<dbReference type="GO" id="GO:0005576">
    <property type="term" value="C:extracellular region"/>
    <property type="evidence" value="ECO:0007669"/>
    <property type="project" value="UniProtKB-SubCell"/>
</dbReference>
<evidence type="ECO:0000256" key="16">
    <source>
        <dbReference type="SAM" id="Phobius"/>
    </source>
</evidence>
<evidence type="ECO:0000256" key="11">
    <source>
        <dbReference type="ARBA" id="ARBA00023157"/>
    </source>
</evidence>
<dbReference type="InterPro" id="IPR052337">
    <property type="entry name" value="SAT4-like"/>
</dbReference>
<keyword evidence="6" id="KW-0336">GPI-anchor</keyword>
<keyword evidence="14" id="KW-0408">Iron</keyword>
<comment type="caution">
    <text evidence="19">The sequence shown here is derived from an EMBL/GenBank/DDBJ whole genome shotgun (WGS) entry which is preliminary data.</text>
</comment>
<evidence type="ECO:0000259" key="18">
    <source>
        <dbReference type="PROSITE" id="PS52012"/>
    </source>
</evidence>
<evidence type="ECO:0000313" key="19">
    <source>
        <dbReference type="EMBL" id="KAH6676900.1"/>
    </source>
</evidence>
<feature type="transmembrane region" description="Helical" evidence="16">
    <location>
        <begin position="186"/>
        <end position="208"/>
    </location>
</feature>
<feature type="transmembrane region" description="Helical" evidence="16">
    <location>
        <begin position="110"/>
        <end position="129"/>
    </location>
</feature>
<dbReference type="GO" id="GO:0098552">
    <property type="term" value="C:side of membrane"/>
    <property type="evidence" value="ECO:0007669"/>
    <property type="project" value="UniProtKB-KW"/>
</dbReference>
<gene>
    <name evidence="19" type="ORF">F5X68DRAFT_245901</name>
</gene>
<dbReference type="Pfam" id="PF20684">
    <property type="entry name" value="Fung_rhodopsin"/>
    <property type="match status" value="1"/>
</dbReference>
<keyword evidence="6" id="KW-0325">Glycoprotein</keyword>
<keyword evidence="14" id="KW-0349">Heme</keyword>
<keyword evidence="10 16" id="KW-0472">Membrane</keyword>
<evidence type="ECO:0000256" key="12">
    <source>
        <dbReference type="ARBA" id="ARBA00023288"/>
    </source>
</evidence>
<feature type="signal peptide" evidence="17">
    <location>
        <begin position="1"/>
        <end position="22"/>
    </location>
</feature>
<organism evidence="19 20">
    <name type="scientific">Plectosphaerella plurivora</name>
    <dbReference type="NCBI Taxonomy" id="936078"/>
    <lineage>
        <taxon>Eukaryota</taxon>
        <taxon>Fungi</taxon>
        <taxon>Dikarya</taxon>
        <taxon>Ascomycota</taxon>
        <taxon>Pezizomycotina</taxon>
        <taxon>Sordariomycetes</taxon>
        <taxon>Hypocreomycetidae</taxon>
        <taxon>Glomerellales</taxon>
        <taxon>Plectosphaerellaceae</taxon>
        <taxon>Plectosphaerella</taxon>
    </lineage>
</organism>
<comment type="caution">
    <text evidence="14">Lacks conserved residue(s) required for the propagation of feature annotation.</text>
</comment>
<comment type="similarity">
    <text evidence="4">Belongs to the RBT5 family.</text>
</comment>
<reference evidence="19" key="1">
    <citation type="journal article" date="2021" name="Nat. Commun.">
        <title>Genetic determinants of endophytism in the Arabidopsis root mycobiome.</title>
        <authorList>
            <person name="Mesny F."/>
            <person name="Miyauchi S."/>
            <person name="Thiergart T."/>
            <person name="Pickel B."/>
            <person name="Atanasova L."/>
            <person name="Karlsson M."/>
            <person name="Huettel B."/>
            <person name="Barry K.W."/>
            <person name="Haridas S."/>
            <person name="Chen C."/>
            <person name="Bauer D."/>
            <person name="Andreopoulos W."/>
            <person name="Pangilinan J."/>
            <person name="LaButti K."/>
            <person name="Riley R."/>
            <person name="Lipzen A."/>
            <person name="Clum A."/>
            <person name="Drula E."/>
            <person name="Henrissat B."/>
            <person name="Kohler A."/>
            <person name="Grigoriev I.V."/>
            <person name="Martin F.M."/>
            <person name="Hacquard S."/>
        </authorList>
    </citation>
    <scope>NUCLEOTIDE SEQUENCE</scope>
    <source>
        <strain evidence="19">MPI-SDFR-AT-0117</strain>
    </source>
</reference>
<feature type="domain" description="CFEM" evidence="18">
    <location>
        <begin position="8"/>
        <end position="123"/>
    </location>
</feature>
<evidence type="ECO:0000256" key="15">
    <source>
        <dbReference type="SAM" id="MobiDB-lite"/>
    </source>
</evidence>
<feature type="disulfide bond" evidence="14">
    <location>
        <begin position="63"/>
        <end position="96"/>
    </location>
</feature>
<dbReference type="AlphaFoldDB" id="A0A9P9A8G2"/>
<keyword evidence="5" id="KW-0964">Secreted</keyword>
<evidence type="ECO:0000256" key="10">
    <source>
        <dbReference type="ARBA" id="ARBA00023136"/>
    </source>
</evidence>
<dbReference type="PANTHER" id="PTHR33048:SF47">
    <property type="entry name" value="INTEGRAL MEMBRANE PROTEIN-RELATED"/>
    <property type="match status" value="1"/>
</dbReference>
<evidence type="ECO:0000256" key="1">
    <source>
        <dbReference type="ARBA" id="ARBA00004141"/>
    </source>
</evidence>
<feature type="transmembrane region" description="Helical" evidence="16">
    <location>
        <begin position="336"/>
        <end position="356"/>
    </location>
</feature>
<comment type="subcellular location">
    <subcellularLocation>
        <location evidence="2">Membrane</location>
        <topology evidence="2">Lipid-anchor</topology>
        <topology evidence="2">GPI-anchor</topology>
    </subcellularLocation>
    <subcellularLocation>
        <location evidence="1">Membrane</location>
        <topology evidence="1">Multi-pass membrane protein</topology>
    </subcellularLocation>
    <subcellularLocation>
        <location evidence="3">Secreted</location>
    </subcellularLocation>
</comment>
<protein>
    <submittedName>
        <fullName evidence="19">Integral membrane protein</fullName>
    </submittedName>
</protein>
<dbReference type="PANTHER" id="PTHR33048">
    <property type="entry name" value="PTH11-LIKE INTEGRAL MEMBRANE PROTEIN (AFU_ORTHOLOGUE AFUA_5G11245)"/>
    <property type="match status" value="1"/>
</dbReference>
<dbReference type="PROSITE" id="PS52012">
    <property type="entry name" value="CFEM"/>
    <property type="match status" value="1"/>
</dbReference>
<dbReference type="InterPro" id="IPR008427">
    <property type="entry name" value="Extracellular_membr_CFEM_dom"/>
</dbReference>
<keyword evidence="14" id="KW-0479">Metal-binding</keyword>
<dbReference type="GO" id="GO:0046872">
    <property type="term" value="F:metal ion binding"/>
    <property type="evidence" value="ECO:0007669"/>
    <property type="project" value="UniProtKB-UniRule"/>
</dbReference>
<dbReference type="EMBL" id="JAGSXJ010000023">
    <property type="protein sequence ID" value="KAH6676900.1"/>
    <property type="molecule type" value="Genomic_DNA"/>
</dbReference>
<dbReference type="OrthoDB" id="5329176at2759"/>
<dbReference type="Proteomes" id="UP000770015">
    <property type="component" value="Unassembled WGS sequence"/>
</dbReference>
<keyword evidence="9 16" id="KW-1133">Transmembrane helix</keyword>
<feature type="transmembrane region" description="Helical" evidence="16">
    <location>
        <begin position="296"/>
        <end position="316"/>
    </location>
</feature>
<evidence type="ECO:0000256" key="13">
    <source>
        <dbReference type="ARBA" id="ARBA00038359"/>
    </source>
</evidence>
<evidence type="ECO:0000256" key="4">
    <source>
        <dbReference type="ARBA" id="ARBA00010031"/>
    </source>
</evidence>
<sequence>MKSSNNMLLWVVLLCASLVAGAVQSMTELLAATPQCAMPCVFDGARSASCSLSDLQSLDDCVCSNITLQSSLSACVQRSCSFNDQVEAALLMSDLCVAWPKESRSNEVKVTAVVCIVITTIIVILRSLARLTVTSRLWWDDWTILLATALLIAMSSIKIASADLGFGMHYWNVAPQNAPTILQNFYATQMLYILIQVTAKVSIVILFSRIFTTRWFVIVVWTYVVFLVVHGVLFLLLIVFQCIPIYAIWDKSVSARCLDITAIGWAGAVFSIVEDIAILVLPIPELLKLQLSFRKKIAVFLMFSIGSFACVTSMVRLKYMVTFANSMDATWDNVDIVIWSIIEVACAIICGSLPALRPLLSKLPGIFSTTNTENDPAADANESGNRGNTDVVSKRISAPFTQRPFQPLPGSPWEPRSPGETKGNALSPIRVDIKTSGGLYPDSQEDVELGVLAKEKSAI</sequence>
<keyword evidence="12" id="KW-0449">Lipoprotein</keyword>
<feature type="binding site" description="axial binding residue" evidence="14">
    <location>
        <position position="54"/>
    </location>
    <ligand>
        <name>heme</name>
        <dbReference type="ChEBI" id="CHEBI:30413"/>
    </ligand>
    <ligandPart>
        <name>Fe</name>
        <dbReference type="ChEBI" id="CHEBI:18248"/>
    </ligandPart>
</feature>
<evidence type="ECO:0000256" key="8">
    <source>
        <dbReference type="ARBA" id="ARBA00022729"/>
    </source>
</evidence>
<feature type="transmembrane region" description="Helical" evidence="16">
    <location>
        <begin position="141"/>
        <end position="166"/>
    </location>
</feature>
<keyword evidence="8 17" id="KW-0732">Signal</keyword>
<feature type="chain" id="PRO_5040258414" evidence="17">
    <location>
        <begin position="23"/>
        <end position="459"/>
    </location>
</feature>
<keyword evidence="11 14" id="KW-1015">Disulfide bond</keyword>
<evidence type="ECO:0000256" key="17">
    <source>
        <dbReference type="SAM" id="SignalP"/>
    </source>
</evidence>
<evidence type="ECO:0000256" key="6">
    <source>
        <dbReference type="ARBA" id="ARBA00022622"/>
    </source>
</evidence>
<evidence type="ECO:0000256" key="3">
    <source>
        <dbReference type="ARBA" id="ARBA00004613"/>
    </source>
</evidence>
<proteinExistence type="inferred from homology"/>
<evidence type="ECO:0000256" key="14">
    <source>
        <dbReference type="PROSITE-ProRule" id="PRU01356"/>
    </source>
</evidence>